<dbReference type="Gene3D" id="3.30.70.20">
    <property type="match status" value="1"/>
</dbReference>
<dbReference type="PANTHER" id="PTHR43122:SF1">
    <property type="entry name" value="IRON-SULFUR-BINDING PROTEIN"/>
    <property type="match status" value="1"/>
</dbReference>
<evidence type="ECO:0000313" key="5">
    <source>
        <dbReference type="EMBL" id="SEO38417.1"/>
    </source>
</evidence>
<dbReference type="GO" id="GO:0051536">
    <property type="term" value="F:iron-sulfur cluster binding"/>
    <property type="evidence" value="ECO:0007669"/>
    <property type="project" value="UniProtKB-KW"/>
</dbReference>
<dbReference type="InterPro" id="IPR017896">
    <property type="entry name" value="4Fe4S_Fe-S-bd"/>
</dbReference>
<evidence type="ECO:0000256" key="3">
    <source>
        <dbReference type="ARBA" id="ARBA00023014"/>
    </source>
</evidence>
<keyword evidence="6" id="KW-1185">Reference proteome</keyword>
<dbReference type="PROSITE" id="PS00198">
    <property type="entry name" value="4FE4S_FER_1"/>
    <property type="match status" value="1"/>
</dbReference>
<dbReference type="AlphaFoldDB" id="A0A1H8P9G0"/>
<dbReference type="EMBL" id="FODY01000001">
    <property type="protein sequence ID" value="SEO38417.1"/>
    <property type="molecule type" value="Genomic_DNA"/>
</dbReference>
<dbReference type="RefSeq" id="WP_091743684.1">
    <property type="nucleotide sequence ID" value="NZ_FODY01000001.1"/>
</dbReference>
<dbReference type="InterPro" id="IPR017900">
    <property type="entry name" value="4Fe4S_Fe_S_CS"/>
</dbReference>
<accession>A0A1H8P9G0</accession>
<dbReference type="Pfam" id="PF12838">
    <property type="entry name" value="Fer4_7"/>
    <property type="match status" value="1"/>
</dbReference>
<dbReference type="OrthoDB" id="9804603at2"/>
<dbReference type="STRING" id="112903.SAMN04490178_101375"/>
<protein>
    <submittedName>
        <fullName evidence="5">2-oxoglutarate ferredoxin oxidoreductase subunit delta</fullName>
    </submittedName>
</protein>
<reference evidence="5 6" key="1">
    <citation type="submission" date="2016-10" db="EMBL/GenBank/DDBJ databases">
        <authorList>
            <person name="de Groot N.N."/>
        </authorList>
    </citation>
    <scope>NUCLEOTIDE SEQUENCE [LARGE SCALE GENOMIC DNA]</scope>
    <source>
        <strain evidence="5 6">DSM 13305</strain>
    </source>
</reference>
<dbReference type="PROSITE" id="PS51379">
    <property type="entry name" value="4FE4S_FER_2"/>
    <property type="match status" value="2"/>
</dbReference>
<feature type="domain" description="4Fe-4S ferredoxin-type" evidence="4">
    <location>
        <begin position="31"/>
        <end position="61"/>
    </location>
</feature>
<dbReference type="Proteomes" id="UP000198847">
    <property type="component" value="Unassembled WGS sequence"/>
</dbReference>
<keyword evidence="1" id="KW-0479">Metal-binding</keyword>
<keyword evidence="3" id="KW-0411">Iron-sulfur</keyword>
<evidence type="ECO:0000259" key="4">
    <source>
        <dbReference type="PROSITE" id="PS51379"/>
    </source>
</evidence>
<evidence type="ECO:0000256" key="1">
    <source>
        <dbReference type="ARBA" id="ARBA00022723"/>
    </source>
</evidence>
<proteinExistence type="predicted"/>
<gene>
    <name evidence="5" type="ORF">SAMN04490178_101375</name>
</gene>
<dbReference type="GO" id="GO:0046872">
    <property type="term" value="F:metal ion binding"/>
    <property type="evidence" value="ECO:0007669"/>
    <property type="project" value="UniProtKB-KW"/>
</dbReference>
<organism evidence="5 6">
    <name type="scientific">Propionispora vibrioides</name>
    <dbReference type="NCBI Taxonomy" id="112903"/>
    <lineage>
        <taxon>Bacteria</taxon>
        <taxon>Bacillati</taxon>
        <taxon>Bacillota</taxon>
        <taxon>Negativicutes</taxon>
        <taxon>Selenomonadales</taxon>
        <taxon>Sporomusaceae</taxon>
        <taxon>Propionispora</taxon>
    </lineage>
</organism>
<name>A0A1H8P9G0_9FIRM</name>
<dbReference type="PANTHER" id="PTHR43122">
    <property type="entry name" value="FERREDOXIN SUBUNIT OF PYRUVATE:FLAVODOXIN OXIDOREDUCTASE-RELATED"/>
    <property type="match status" value="1"/>
</dbReference>
<dbReference type="SUPFAM" id="SSF54862">
    <property type="entry name" value="4Fe-4S ferredoxins"/>
    <property type="match status" value="1"/>
</dbReference>
<keyword evidence="2" id="KW-0408">Iron</keyword>
<evidence type="ECO:0000313" key="6">
    <source>
        <dbReference type="Proteomes" id="UP000198847"/>
    </source>
</evidence>
<evidence type="ECO:0000256" key="2">
    <source>
        <dbReference type="ARBA" id="ARBA00023004"/>
    </source>
</evidence>
<sequence length="67" mass="7488">MTLTVNRKFCKGCGICIAFCPKQVLDLDEVGKVYVKDEDKCICCSLCELRCPDLAIKVTKEDKGEKV</sequence>
<feature type="domain" description="4Fe-4S ferredoxin-type" evidence="4">
    <location>
        <begin position="1"/>
        <end position="30"/>
    </location>
</feature>